<organism evidence="4 5">
    <name type="scientific">Sulfobacillus benefaciens</name>
    <dbReference type="NCBI Taxonomy" id="453960"/>
    <lineage>
        <taxon>Bacteria</taxon>
        <taxon>Bacillati</taxon>
        <taxon>Bacillota</taxon>
        <taxon>Clostridia</taxon>
        <taxon>Eubacteriales</taxon>
        <taxon>Clostridiales Family XVII. Incertae Sedis</taxon>
        <taxon>Sulfobacillus</taxon>
    </lineage>
</organism>
<name>A0A2T2WXR7_9FIRM</name>
<keyword evidence="2" id="KW-0560">Oxidoreductase</keyword>
<evidence type="ECO:0000313" key="4">
    <source>
        <dbReference type="EMBL" id="PSR27035.1"/>
    </source>
</evidence>
<dbReference type="AlphaFoldDB" id="A0A2T2WXR7"/>
<dbReference type="EMBL" id="PXYW01000114">
    <property type="protein sequence ID" value="PSR27035.1"/>
    <property type="molecule type" value="Genomic_DNA"/>
</dbReference>
<reference evidence="4 5" key="1">
    <citation type="journal article" date="2014" name="BMC Genomics">
        <title>Comparison of environmental and isolate Sulfobacillus genomes reveals diverse carbon, sulfur, nitrogen, and hydrogen metabolisms.</title>
        <authorList>
            <person name="Justice N.B."/>
            <person name="Norman A."/>
            <person name="Brown C.T."/>
            <person name="Singh A."/>
            <person name="Thomas B.C."/>
            <person name="Banfield J.F."/>
        </authorList>
    </citation>
    <scope>NUCLEOTIDE SEQUENCE [LARGE SCALE GENOMIC DNA]</scope>
    <source>
        <strain evidence="4">AMDSBA4</strain>
    </source>
</reference>
<keyword evidence="3" id="KW-0443">Lipid metabolism</keyword>
<dbReference type="PRINTS" id="PR00081">
    <property type="entry name" value="GDHRDH"/>
</dbReference>
<sequence>MEDGFRMADGKVAVITGSSRGIGWAIAQELGSRGCRVAINARDGKQLDEKVSELQARGCMAMGTAADVSRAGEVARLAQSVVDHWGQIDIWINNAGGTVVGDSMDLDPEDFAEIIDLNLNGAFYGSQVAARQMASQGAGVIIQMGSIFGSVAAPRRAAYVASKHALVGLTKVLADEWARFGIRVLCIEPGYINTDLALPNPQTGDDYSVRDIEARTPVGRYGTPMEVAKVVAFLVSDDASYMTGSLVSVDGGWLAHGGWRSEGGQQ</sequence>
<comment type="caution">
    <text evidence="4">The sequence shown here is derived from an EMBL/GenBank/DDBJ whole genome shotgun (WGS) entry which is preliminary data.</text>
</comment>
<dbReference type="PANTHER" id="PTHR42879">
    <property type="entry name" value="3-OXOACYL-(ACYL-CARRIER-PROTEIN) REDUCTASE"/>
    <property type="match status" value="1"/>
</dbReference>
<dbReference type="Gene3D" id="3.40.50.720">
    <property type="entry name" value="NAD(P)-binding Rossmann-like Domain"/>
    <property type="match status" value="1"/>
</dbReference>
<dbReference type="CDD" id="cd05233">
    <property type="entry name" value="SDR_c"/>
    <property type="match status" value="1"/>
</dbReference>
<dbReference type="GO" id="GO:0008206">
    <property type="term" value="P:bile acid metabolic process"/>
    <property type="evidence" value="ECO:0007669"/>
    <property type="project" value="UniProtKB-ARBA"/>
</dbReference>
<dbReference type="InterPro" id="IPR020904">
    <property type="entry name" value="Sc_DH/Rdtase_CS"/>
</dbReference>
<dbReference type="FunFam" id="3.40.50.720:FF:000084">
    <property type="entry name" value="Short-chain dehydrogenase reductase"/>
    <property type="match status" value="1"/>
</dbReference>
<protein>
    <submittedName>
        <fullName evidence="4">Short-chain dehydrogenase</fullName>
    </submittedName>
</protein>
<dbReference type="InterPro" id="IPR036291">
    <property type="entry name" value="NAD(P)-bd_dom_sf"/>
</dbReference>
<dbReference type="GO" id="GO:0016491">
    <property type="term" value="F:oxidoreductase activity"/>
    <property type="evidence" value="ECO:0007669"/>
    <property type="project" value="UniProtKB-KW"/>
</dbReference>
<dbReference type="PANTHER" id="PTHR42879:SF2">
    <property type="entry name" value="3-OXOACYL-[ACYL-CARRIER-PROTEIN] REDUCTASE FABG"/>
    <property type="match status" value="1"/>
</dbReference>
<dbReference type="SUPFAM" id="SSF51735">
    <property type="entry name" value="NAD(P)-binding Rossmann-fold domains"/>
    <property type="match status" value="1"/>
</dbReference>
<dbReference type="InterPro" id="IPR002347">
    <property type="entry name" value="SDR_fam"/>
</dbReference>
<evidence type="ECO:0000313" key="5">
    <source>
        <dbReference type="Proteomes" id="UP000242972"/>
    </source>
</evidence>
<dbReference type="PRINTS" id="PR00080">
    <property type="entry name" value="SDRFAMILY"/>
</dbReference>
<dbReference type="Proteomes" id="UP000242972">
    <property type="component" value="Unassembled WGS sequence"/>
</dbReference>
<comment type="similarity">
    <text evidence="1">Belongs to the short-chain dehydrogenases/reductases (SDR) family.</text>
</comment>
<accession>A0A2T2WXR7</accession>
<evidence type="ECO:0000256" key="1">
    <source>
        <dbReference type="ARBA" id="ARBA00006484"/>
    </source>
</evidence>
<evidence type="ECO:0000256" key="3">
    <source>
        <dbReference type="ARBA" id="ARBA00023221"/>
    </source>
</evidence>
<keyword evidence="3" id="KW-0753">Steroid metabolism</keyword>
<evidence type="ECO:0000256" key="2">
    <source>
        <dbReference type="ARBA" id="ARBA00023002"/>
    </source>
</evidence>
<dbReference type="InterPro" id="IPR050259">
    <property type="entry name" value="SDR"/>
</dbReference>
<gene>
    <name evidence="4" type="ORF">C7B46_19655</name>
</gene>
<dbReference type="Pfam" id="PF13561">
    <property type="entry name" value="adh_short_C2"/>
    <property type="match status" value="1"/>
</dbReference>
<proteinExistence type="inferred from homology"/>
<dbReference type="PROSITE" id="PS00061">
    <property type="entry name" value="ADH_SHORT"/>
    <property type="match status" value="1"/>
</dbReference>
<dbReference type="NCBIfam" id="NF005559">
    <property type="entry name" value="PRK07231.1"/>
    <property type="match status" value="1"/>
</dbReference>